<protein>
    <recommendedName>
        <fullName evidence="5">BTB domain-containing protein</fullName>
    </recommendedName>
</protein>
<keyword evidence="4" id="KW-1185">Reference proteome</keyword>
<accession>A0A0D1ZCA9</accession>
<feature type="compositionally biased region" description="Polar residues" evidence="1">
    <location>
        <begin position="378"/>
        <end position="440"/>
    </location>
</feature>
<evidence type="ECO:0000256" key="1">
    <source>
        <dbReference type="SAM" id="MobiDB-lite"/>
    </source>
</evidence>
<dbReference type="HOGENOM" id="CLU_470928_0_0_1"/>
<name>A0A0D1ZCA9_EXOME</name>
<keyword evidence="2" id="KW-0472">Membrane</keyword>
<sequence>MDNENEQNRLQKKEKALHELLTSSLVDMYIGPESTHWTIHERLLTYHSPILASTFYGDDDKEPSGLQKRGNKSYGLPEEDDLTFELFVSWLYSRTLQPPKVEKDIGPLLDLYLLSEKLQIEKLSLEIVELVREHYHSTSTYPGLRRVQYIYAETDEDNAMREMMVSSIARQLTTGDKIPLHWATALKRNGQLAVDIIRSIQQWHIEERSIPDVRDGSQARGRTSNGGAFSAVVRESDSLDTTTAETIDTNLGVESVQSAEGINAREQDNESQSEGANDEVEDEQAKSSDEERHTNSRNGAPILSRSKSSRIKLPDSLHQLRPYMESPSKEDEYEEGHDDDDDDDKEEEGKEEYKKEASSLLTSTDMNSCSTVLPPPTSNVLNHTNSDLDYNSATGTDTNIYQANGTARPSTTLDMSRTNQKPDSLSNSKFNKSPTWTSHATGKKRDRSRDSKSPSSTTMSRLLARAPRPEFLFLAAAWLVYFVYAIAALGLFEKGLSLGLGMREVPKRLLGSDGISTSDLGLTTRAAGWFGSIFHRDRPVMGLGRGQSDYGTSNWFANWASSTSPRVRGLAHRGAGRWS</sequence>
<dbReference type="PANTHER" id="PTHR47843:SF2">
    <property type="entry name" value="BTB DOMAIN-CONTAINING PROTEIN"/>
    <property type="match status" value="1"/>
</dbReference>
<dbReference type="PANTHER" id="PTHR47843">
    <property type="entry name" value="BTB DOMAIN-CONTAINING PROTEIN-RELATED"/>
    <property type="match status" value="1"/>
</dbReference>
<reference evidence="3 4" key="1">
    <citation type="submission" date="2015-01" db="EMBL/GenBank/DDBJ databases">
        <title>The Genome Sequence of Exophiala mesophila CBS40295.</title>
        <authorList>
            <consortium name="The Broad Institute Genomics Platform"/>
            <person name="Cuomo C."/>
            <person name="de Hoog S."/>
            <person name="Gorbushina A."/>
            <person name="Stielow B."/>
            <person name="Teixiera M."/>
            <person name="Abouelleil A."/>
            <person name="Chapman S.B."/>
            <person name="Priest M."/>
            <person name="Young S.K."/>
            <person name="Wortman J."/>
            <person name="Nusbaum C."/>
            <person name="Birren B."/>
        </authorList>
    </citation>
    <scope>NUCLEOTIDE SEQUENCE [LARGE SCALE GENOMIC DNA]</scope>
    <source>
        <strain evidence="3 4">CBS 40295</strain>
    </source>
</reference>
<dbReference type="OrthoDB" id="1022638at2759"/>
<dbReference type="GeneID" id="27324629"/>
<dbReference type="RefSeq" id="XP_016223906.1">
    <property type="nucleotide sequence ID" value="XM_016371613.1"/>
</dbReference>
<evidence type="ECO:0000313" key="4">
    <source>
        <dbReference type="Proteomes" id="UP000054302"/>
    </source>
</evidence>
<keyword evidence="2" id="KW-0812">Transmembrane</keyword>
<dbReference type="Proteomes" id="UP000054302">
    <property type="component" value="Unassembled WGS sequence"/>
</dbReference>
<evidence type="ECO:0000256" key="2">
    <source>
        <dbReference type="SAM" id="Phobius"/>
    </source>
</evidence>
<organism evidence="3 4">
    <name type="scientific">Exophiala mesophila</name>
    <name type="common">Black yeast-like fungus</name>
    <dbReference type="NCBI Taxonomy" id="212818"/>
    <lineage>
        <taxon>Eukaryota</taxon>
        <taxon>Fungi</taxon>
        <taxon>Dikarya</taxon>
        <taxon>Ascomycota</taxon>
        <taxon>Pezizomycotina</taxon>
        <taxon>Eurotiomycetes</taxon>
        <taxon>Chaetothyriomycetidae</taxon>
        <taxon>Chaetothyriales</taxon>
        <taxon>Herpotrichiellaceae</taxon>
        <taxon>Exophiala</taxon>
    </lineage>
</organism>
<feature type="compositionally biased region" description="Polar residues" evidence="1">
    <location>
        <begin position="359"/>
        <end position="371"/>
    </location>
</feature>
<dbReference type="AlphaFoldDB" id="A0A0D1ZCA9"/>
<dbReference type="VEuPathDB" id="FungiDB:PV10_06784"/>
<feature type="compositionally biased region" description="Basic and acidic residues" evidence="1">
    <location>
        <begin position="283"/>
        <end position="294"/>
    </location>
</feature>
<feature type="compositionally biased region" description="Basic and acidic residues" evidence="1">
    <location>
        <begin position="347"/>
        <end position="357"/>
    </location>
</feature>
<feature type="transmembrane region" description="Helical" evidence="2">
    <location>
        <begin position="471"/>
        <end position="492"/>
    </location>
</feature>
<gene>
    <name evidence="3" type="ORF">PV10_06784</name>
</gene>
<keyword evidence="2" id="KW-1133">Transmembrane helix</keyword>
<proteinExistence type="predicted"/>
<feature type="compositionally biased region" description="Acidic residues" evidence="1">
    <location>
        <begin position="331"/>
        <end position="346"/>
    </location>
</feature>
<dbReference type="InterPro" id="IPR011333">
    <property type="entry name" value="SKP1/BTB/POZ_sf"/>
</dbReference>
<dbReference type="EMBL" id="KN847523">
    <property type="protein sequence ID" value="KIV92332.1"/>
    <property type="molecule type" value="Genomic_DNA"/>
</dbReference>
<feature type="compositionally biased region" description="Polar residues" evidence="1">
    <location>
        <begin position="239"/>
        <end position="249"/>
    </location>
</feature>
<feature type="region of interest" description="Disordered" evidence="1">
    <location>
        <begin position="211"/>
        <end position="461"/>
    </location>
</feature>
<dbReference type="STRING" id="212818.A0A0D1ZCA9"/>
<evidence type="ECO:0008006" key="5">
    <source>
        <dbReference type="Google" id="ProtNLM"/>
    </source>
</evidence>
<evidence type="ECO:0000313" key="3">
    <source>
        <dbReference type="EMBL" id="KIV92332.1"/>
    </source>
</evidence>
<dbReference type="Gene3D" id="3.30.710.10">
    <property type="entry name" value="Potassium Channel Kv1.1, Chain A"/>
    <property type="match status" value="1"/>
</dbReference>